<dbReference type="Pfam" id="PF12796">
    <property type="entry name" value="Ank_2"/>
    <property type="match status" value="2"/>
</dbReference>
<dbReference type="SUPFAM" id="SSF48403">
    <property type="entry name" value="Ankyrin repeat"/>
    <property type="match status" value="1"/>
</dbReference>
<dbReference type="GeneID" id="8099545"/>
<keyword evidence="4" id="KW-0418">Kinase</keyword>
<dbReference type="VEuPathDB" id="FungiDB:TSTA_046340"/>
<dbReference type="Proteomes" id="UP000001745">
    <property type="component" value="Unassembled WGS sequence"/>
</dbReference>
<evidence type="ECO:0000256" key="3">
    <source>
        <dbReference type="PROSITE-ProRule" id="PRU00023"/>
    </source>
</evidence>
<keyword evidence="2 3" id="KW-0040">ANK repeat</keyword>
<feature type="repeat" description="ANK" evidence="3">
    <location>
        <begin position="72"/>
        <end position="104"/>
    </location>
</feature>
<dbReference type="OMA" id="NCINIPD"/>
<proteinExistence type="predicted"/>
<dbReference type="GO" id="GO:0071356">
    <property type="term" value="P:cellular response to tumor necrosis factor"/>
    <property type="evidence" value="ECO:0007669"/>
    <property type="project" value="TreeGrafter"/>
</dbReference>
<dbReference type="InParanoid" id="B8MJI0"/>
<dbReference type="EMBL" id="EQ962657">
    <property type="protein sequence ID" value="EED15180.1"/>
    <property type="molecule type" value="Genomic_DNA"/>
</dbReference>
<sequence length="340" mass="37710">MVQIHISWTPEEYQPPQKPSWSAKMDDLMTETSVTDDLCFTPLHHVVIGLEKADVYQQLRLNNNCINIPDSLGRSPLHWAVIQGNTSIIAALLEHGAFPGSRDKEQMTPLHEVCRAPQSSQAACARLLIDSGADVDARDSWGRTALRIAVGFTNTSPDLIEILLEEGADVNDSDIYGQTPLLKSIRAQSCIMELLLKHGASTEATDIYGNTPLSEAIYRNSAEQLNLLMKYGSKTNQLLDLQPGRRAREGRINILHFTAWYGGIEVMRALESSEQYLCRSPDPIDDFVQYKEVRLAHGLGVGKEEYEAFVHLLSTVKYSCEGGDEDEKDDPEGSVGSSCF</sequence>
<keyword evidence="4" id="KW-0808">Transferase</keyword>
<evidence type="ECO:0000313" key="5">
    <source>
        <dbReference type="Proteomes" id="UP000001745"/>
    </source>
</evidence>
<dbReference type="Gene3D" id="1.25.40.20">
    <property type="entry name" value="Ankyrin repeat-containing domain"/>
    <property type="match status" value="1"/>
</dbReference>
<reference evidence="5" key="1">
    <citation type="journal article" date="2015" name="Genome Announc.">
        <title>Genome sequence of the AIDS-associated pathogen Penicillium marneffei (ATCC18224) and its near taxonomic relative Talaromyces stipitatus (ATCC10500).</title>
        <authorList>
            <person name="Nierman W.C."/>
            <person name="Fedorova-Abrams N.D."/>
            <person name="Andrianopoulos A."/>
        </authorList>
    </citation>
    <scope>NUCLEOTIDE SEQUENCE [LARGE SCALE GENOMIC DNA]</scope>
    <source>
        <strain evidence="5">ATCC 10500 / CBS 375.48 / QM 6759 / NRRL 1006</strain>
    </source>
</reference>
<dbReference type="PROSITE" id="PS50297">
    <property type="entry name" value="ANK_REP_REGION"/>
    <property type="match status" value="3"/>
</dbReference>
<dbReference type="PANTHER" id="PTHR46680">
    <property type="entry name" value="NF-KAPPA-B INHIBITOR ALPHA"/>
    <property type="match status" value="1"/>
</dbReference>
<dbReference type="RefSeq" id="XP_002485133.1">
    <property type="nucleotide sequence ID" value="XM_002485088.1"/>
</dbReference>
<dbReference type="PROSITE" id="PS50088">
    <property type="entry name" value="ANK_REPEAT"/>
    <property type="match status" value="3"/>
</dbReference>
<keyword evidence="5" id="KW-1185">Reference proteome</keyword>
<evidence type="ECO:0000313" key="4">
    <source>
        <dbReference type="EMBL" id="EED15180.1"/>
    </source>
</evidence>
<evidence type="ECO:0000256" key="1">
    <source>
        <dbReference type="ARBA" id="ARBA00022737"/>
    </source>
</evidence>
<protein>
    <submittedName>
        <fullName evidence="4">Serine/threonine-protein kinase ripk4, putative</fullName>
    </submittedName>
</protein>
<dbReference type="InterPro" id="IPR002110">
    <property type="entry name" value="Ankyrin_rpt"/>
</dbReference>
<dbReference type="STRING" id="441959.B8MJI0"/>
<name>B8MJI0_TALSN</name>
<dbReference type="PRINTS" id="PR01415">
    <property type="entry name" value="ANKYRIN"/>
</dbReference>
<dbReference type="PANTHER" id="PTHR46680:SF3">
    <property type="entry name" value="NF-KAPPA-B INHIBITOR CACTUS"/>
    <property type="match status" value="1"/>
</dbReference>
<feature type="repeat" description="ANK" evidence="3">
    <location>
        <begin position="141"/>
        <end position="175"/>
    </location>
</feature>
<dbReference type="eggNOG" id="KOG4177">
    <property type="taxonomic scope" value="Eukaryota"/>
</dbReference>
<dbReference type="InterPro" id="IPR051070">
    <property type="entry name" value="NF-kappa-B_inhibitor"/>
</dbReference>
<dbReference type="HOGENOM" id="CLU_816783_0_0_1"/>
<dbReference type="InterPro" id="IPR036770">
    <property type="entry name" value="Ankyrin_rpt-contain_sf"/>
</dbReference>
<dbReference type="PhylomeDB" id="B8MJI0"/>
<organism evidence="4 5">
    <name type="scientific">Talaromyces stipitatus (strain ATCC 10500 / CBS 375.48 / QM 6759 / NRRL 1006)</name>
    <name type="common">Penicillium stipitatum</name>
    <dbReference type="NCBI Taxonomy" id="441959"/>
    <lineage>
        <taxon>Eukaryota</taxon>
        <taxon>Fungi</taxon>
        <taxon>Dikarya</taxon>
        <taxon>Ascomycota</taxon>
        <taxon>Pezizomycotina</taxon>
        <taxon>Eurotiomycetes</taxon>
        <taxon>Eurotiomycetidae</taxon>
        <taxon>Eurotiales</taxon>
        <taxon>Trichocomaceae</taxon>
        <taxon>Talaromyces</taxon>
        <taxon>Talaromyces sect. Talaromyces</taxon>
    </lineage>
</organism>
<dbReference type="AlphaFoldDB" id="B8MJI0"/>
<keyword evidence="1" id="KW-0677">Repeat</keyword>
<dbReference type="Pfam" id="PF00023">
    <property type="entry name" value="Ank"/>
    <property type="match status" value="1"/>
</dbReference>
<feature type="repeat" description="ANK" evidence="3">
    <location>
        <begin position="105"/>
        <end position="140"/>
    </location>
</feature>
<accession>B8MJI0</accession>
<dbReference type="GO" id="GO:0051059">
    <property type="term" value="F:NF-kappaB binding"/>
    <property type="evidence" value="ECO:0007669"/>
    <property type="project" value="TreeGrafter"/>
</dbReference>
<dbReference type="GO" id="GO:0005829">
    <property type="term" value="C:cytosol"/>
    <property type="evidence" value="ECO:0007669"/>
    <property type="project" value="TreeGrafter"/>
</dbReference>
<dbReference type="SMART" id="SM00248">
    <property type="entry name" value="ANK"/>
    <property type="match status" value="5"/>
</dbReference>
<dbReference type="GO" id="GO:0016301">
    <property type="term" value="F:kinase activity"/>
    <property type="evidence" value="ECO:0007669"/>
    <property type="project" value="UniProtKB-KW"/>
</dbReference>
<evidence type="ECO:0000256" key="2">
    <source>
        <dbReference type="ARBA" id="ARBA00023043"/>
    </source>
</evidence>
<dbReference type="OrthoDB" id="20872at2759"/>
<gene>
    <name evidence="4" type="ORF">TSTA_046340</name>
</gene>